<dbReference type="Proteomes" id="UP000566995">
    <property type="component" value="Unassembled WGS sequence"/>
</dbReference>
<keyword evidence="3" id="KW-0456">Lyase</keyword>
<accession>A0A7W7KRD4</accession>
<reference evidence="3 4" key="1">
    <citation type="submission" date="2020-08" db="EMBL/GenBank/DDBJ databases">
        <title>Functional genomics of gut bacteria from endangered species of beetles.</title>
        <authorList>
            <person name="Carlos-Shanley C."/>
        </authorList>
    </citation>
    <scope>NUCLEOTIDE SEQUENCE [LARGE SCALE GENOMIC DNA]</scope>
    <source>
        <strain evidence="3 4">S00179</strain>
    </source>
</reference>
<evidence type="ECO:0000256" key="1">
    <source>
        <dbReference type="PIRSR" id="PIRSR016487-1"/>
    </source>
</evidence>
<gene>
    <name evidence="3" type="ORF">HNP46_006494</name>
</gene>
<dbReference type="InterPro" id="IPR023577">
    <property type="entry name" value="CYTH_domain"/>
</dbReference>
<evidence type="ECO:0000259" key="2">
    <source>
        <dbReference type="PROSITE" id="PS51707"/>
    </source>
</evidence>
<name>A0A7W7KRD4_PSENT</name>
<dbReference type="InterPro" id="IPR033469">
    <property type="entry name" value="CYTH-like_dom_sf"/>
</dbReference>
<dbReference type="EMBL" id="JACHLI010000043">
    <property type="protein sequence ID" value="MBB4867580.1"/>
    <property type="molecule type" value="Genomic_DNA"/>
</dbReference>
<dbReference type="Gene3D" id="2.40.320.10">
    <property type="entry name" value="Hypothetical Protein Pfu-838710-001"/>
    <property type="match status" value="1"/>
</dbReference>
<dbReference type="PIRSF" id="PIRSF016487">
    <property type="entry name" value="CYTH_UCP016487"/>
    <property type="match status" value="1"/>
</dbReference>
<dbReference type="EC" id="4.6.1.1" evidence="3"/>
<dbReference type="SUPFAM" id="SSF55154">
    <property type="entry name" value="CYTH-like phosphatases"/>
    <property type="match status" value="1"/>
</dbReference>
<proteinExistence type="predicted"/>
<dbReference type="PROSITE" id="PS51707">
    <property type="entry name" value="CYTH"/>
    <property type="match status" value="1"/>
</dbReference>
<dbReference type="GO" id="GO:0004016">
    <property type="term" value="F:adenylate cyclase activity"/>
    <property type="evidence" value="ECO:0007669"/>
    <property type="project" value="UniProtKB-EC"/>
</dbReference>
<feature type="domain" description="CYTH" evidence="2">
    <location>
        <begin position="2"/>
        <end position="162"/>
    </location>
</feature>
<organism evidence="3 4">
    <name type="scientific">Pseudomonas nitroreducens</name>
    <dbReference type="NCBI Taxonomy" id="46680"/>
    <lineage>
        <taxon>Bacteria</taxon>
        <taxon>Pseudomonadati</taxon>
        <taxon>Pseudomonadota</taxon>
        <taxon>Gammaproteobacteria</taxon>
        <taxon>Pseudomonadales</taxon>
        <taxon>Pseudomonadaceae</taxon>
        <taxon>Pseudomonas</taxon>
    </lineage>
</organism>
<dbReference type="SMART" id="SM01118">
    <property type="entry name" value="CYTH"/>
    <property type="match status" value="1"/>
</dbReference>
<dbReference type="Pfam" id="PF01928">
    <property type="entry name" value="CYTH"/>
    <property type="match status" value="1"/>
</dbReference>
<dbReference type="PANTHER" id="PTHR40114">
    <property type="entry name" value="SLR0698 PROTEIN"/>
    <property type="match status" value="1"/>
</dbReference>
<comment type="caution">
    <text evidence="3">The sequence shown here is derived from an EMBL/GenBank/DDBJ whole genome shotgun (WGS) entry which is preliminary data.</text>
</comment>
<dbReference type="InterPro" id="IPR012042">
    <property type="entry name" value="NeuTTM/CthTTM-like"/>
</dbReference>
<evidence type="ECO:0000313" key="3">
    <source>
        <dbReference type="EMBL" id="MBB4867580.1"/>
    </source>
</evidence>
<dbReference type="AlphaFoldDB" id="A0A7W7KRD4"/>
<feature type="active site" description="Proton acceptor" evidence="1">
    <location>
        <position position="37"/>
    </location>
</feature>
<dbReference type="RefSeq" id="WP_184597244.1">
    <property type="nucleotide sequence ID" value="NZ_JACHLI010000043.1"/>
</dbReference>
<dbReference type="PANTHER" id="PTHR40114:SF1">
    <property type="entry name" value="SLR0698 PROTEIN"/>
    <property type="match status" value="1"/>
</dbReference>
<sequence>MKSEIERKYRVTEAFRLELEEMVKNPLCNMKRISQVYLSDDPAFTARIRRSGSDGVFTVKGLGDAEGVERPELETDLPLEFVESVVQLAQQAGRQPVDKIRVLIPWKEHTFEVDLFQGDNYPLVMAEIEFSDRNNANLDEKPTWLGDEVTGQAKYYNSYLAKRPYSTWGVQGWFRWKLRKLIALLKR</sequence>
<protein>
    <submittedName>
        <fullName evidence="3">Adenylate cyclase</fullName>
        <ecNumber evidence="3">4.6.1.1</ecNumber>
    </submittedName>
</protein>
<evidence type="ECO:0000313" key="4">
    <source>
        <dbReference type="Proteomes" id="UP000566995"/>
    </source>
</evidence>